<dbReference type="Proteomes" id="UP000289323">
    <property type="component" value="Unassembled WGS sequence"/>
</dbReference>
<gene>
    <name evidence="1" type="ORF">TT172_LOCUS3506</name>
</gene>
<proteinExistence type="predicted"/>
<evidence type="ECO:0000313" key="1">
    <source>
        <dbReference type="EMBL" id="SPQ21087.1"/>
    </source>
</evidence>
<protein>
    <submittedName>
        <fullName evidence="1">4e177a59-2a2c-44cc-9f95-248cce5772fd</fullName>
    </submittedName>
</protein>
<accession>A0A446BEY2</accession>
<evidence type="ECO:0000313" key="2">
    <source>
        <dbReference type="Proteomes" id="UP000289323"/>
    </source>
</evidence>
<name>A0A446BEY2_9PEZI</name>
<dbReference type="EMBL" id="OUUZ01000008">
    <property type="protein sequence ID" value="SPQ21087.1"/>
    <property type="molecule type" value="Genomic_DNA"/>
</dbReference>
<dbReference type="AlphaFoldDB" id="A0A446BEY2"/>
<sequence>MQLHDRIPEQGTGFALSYIFLRAQTRPGYQGTLNDLCGTARQLHLLLHDLLDLTL</sequence>
<organism evidence="1 2">
    <name type="scientific">Thermothielavioides terrestris</name>
    <dbReference type="NCBI Taxonomy" id="2587410"/>
    <lineage>
        <taxon>Eukaryota</taxon>
        <taxon>Fungi</taxon>
        <taxon>Dikarya</taxon>
        <taxon>Ascomycota</taxon>
        <taxon>Pezizomycotina</taxon>
        <taxon>Sordariomycetes</taxon>
        <taxon>Sordariomycetidae</taxon>
        <taxon>Sordariales</taxon>
        <taxon>Chaetomiaceae</taxon>
        <taxon>Thermothielavioides</taxon>
    </lineage>
</organism>
<reference evidence="1 2" key="1">
    <citation type="submission" date="2018-04" db="EMBL/GenBank/DDBJ databases">
        <authorList>
            <person name="Huttner S."/>
            <person name="Dainat J."/>
        </authorList>
    </citation>
    <scope>NUCLEOTIDE SEQUENCE [LARGE SCALE GENOMIC DNA]</scope>
</reference>